<comment type="caution">
    <text evidence="2">The sequence shown here is derived from an EMBL/GenBank/DDBJ whole genome shotgun (WGS) entry which is preliminary data.</text>
</comment>
<dbReference type="AlphaFoldDB" id="A0A918ZCD5"/>
<dbReference type="Proteomes" id="UP000603227">
    <property type="component" value="Unassembled WGS sequence"/>
</dbReference>
<evidence type="ECO:0000313" key="3">
    <source>
        <dbReference type="Proteomes" id="UP000603227"/>
    </source>
</evidence>
<reference evidence="2" key="1">
    <citation type="journal article" date="2014" name="Int. J. Syst. Evol. Microbiol.">
        <title>Complete genome sequence of Corynebacterium casei LMG S-19264T (=DSM 44701T), isolated from a smear-ripened cheese.</title>
        <authorList>
            <consortium name="US DOE Joint Genome Institute (JGI-PGF)"/>
            <person name="Walter F."/>
            <person name="Albersmeier A."/>
            <person name="Kalinowski J."/>
            <person name="Ruckert C."/>
        </authorList>
    </citation>
    <scope>NUCLEOTIDE SEQUENCE</scope>
    <source>
        <strain evidence="2">CGMCC 4.7403</strain>
    </source>
</reference>
<dbReference type="EMBL" id="BNAT01000029">
    <property type="protein sequence ID" value="GHE45878.1"/>
    <property type="molecule type" value="Genomic_DNA"/>
</dbReference>
<protein>
    <submittedName>
        <fullName evidence="2">Uncharacterized protein</fullName>
    </submittedName>
</protein>
<proteinExistence type="predicted"/>
<evidence type="ECO:0000313" key="2">
    <source>
        <dbReference type="EMBL" id="GHE45878.1"/>
    </source>
</evidence>
<accession>A0A918ZCD5</accession>
<reference evidence="2" key="2">
    <citation type="submission" date="2020-09" db="EMBL/GenBank/DDBJ databases">
        <authorList>
            <person name="Sun Q."/>
            <person name="Zhou Y."/>
        </authorList>
    </citation>
    <scope>NUCLEOTIDE SEQUENCE</scope>
    <source>
        <strain evidence="2">CGMCC 4.7403</strain>
    </source>
</reference>
<keyword evidence="3" id="KW-1185">Reference proteome</keyword>
<evidence type="ECO:0000256" key="1">
    <source>
        <dbReference type="SAM" id="MobiDB-lite"/>
    </source>
</evidence>
<feature type="region of interest" description="Disordered" evidence="1">
    <location>
        <begin position="17"/>
        <end position="58"/>
    </location>
</feature>
<feature type="compositionally biased region" description="Basic residues" evidence="1">
    <location>
        <begin position="25"/>
        <end position="40"/>
    </location>
</feature>
<name>A0A918ZCD5_9ACTN</name>
<gene>
    <name evidence="2" type="ORF">GCM10017771_66490</name>
</gene>
<dbReference type="RefSeq" id="WP_189786194.1">
    <property type="nucleotide sequence ID" value="NZ_BNAT01000029.1"/>
</dbReference>
<sequence length="77" mass="8437">MRNLIRRTAHLLGLLLTPGTGTHRAGTRPTRRRPALHPHPHPIDQLPPHRSPYGLDLAPFDGGTSPLVRPYLGEVAA</sequence>
<organism evidence="2 3">
    <name type="scientific">Streptomyces capitiformicae</name>
    <dbReference type="NCBI Taxonomy" id="2014920"/>
    <lineage>
        <taxon>Bacteria</taxon>
        <taxon>Bacillati</taxon>
        <taxon>Actinomycetota</taxon>
        <taxon>Actinomycetes</taxon>
        <taxon>Kitasatosporales</taxon>
        <taxon>Streptomycetaceae</taxon>
        <taxon>Streptomyces</taxon>
    </lineage>
</organism>